<keyword evidence="1" id="KW-0812">Transmembrane</keyword>
<protein>
    <submittedName>
        <fullName evidence="2">Uncharacterized protein</fullName>
    </submittedName>
</protein>
<dbReference type="RefSeq" id="WP_338669149.1">
    <property type="nucleotide sequence ID" value="NZ_CP146609.1"/>
</dbReference>
<accession>A0ABZ2IY46</accession>
<feature type="transmembrane region" description="Helical" evidence="1">
    <location>
        <begin position="36"/>
        <end position="54"/>
    </location>
</feature>
<dbReference type="EMBL" id="CP146609">
    <property type="protein sequence ID" value="WWX23451.1"/>
    <property type="molecule type" value="Genomic_DNA"/>
</dbReference>
<evidence type="ECO:0000313" key="3">
    <source>
        <dbReference type="Proteomes" id="UP001385389"/>
    </source>
</evidence>
<keyword evidence="1" id="KW-0472">Membrane</keyword>
<sequence>MKASTFLHIVFAVLCALIVWLLRTRALGLGLWIDYLSPGIFPAVLLVGFGGLYRRGVEAGRNEGEDDFKRFMRRHAPAYAGLLGAAMVALWAREGFEAIPYILFFGLPYFGGLLLVTAVIGVLSYYRPVIGTLFKWLWLGFGVCYGASCLALVGRGWTAIPFLLLPVPGLVRDRHRLLGLLRASPPWCLLAGALTLGWWYHEGFWQIPWRATRVPYGLIPWAAGAGVVTWAAYRFGGNAIRRAAVVCGKVLGTAAAVTVLLFAGAGGWNYLVRELSWREVVRYRVVFDAESAAGTRRETSVITVERKVLPFGGTRTGALRMDGSLPAMHLPGKGVLRAELQMDYKSLRALPVIAREALRARSGQPVAVTDAPMELVGNARPELWITPADNIWARRMSRYEDNGLGIRFRIWIEVLKGADNLDRLFVVRREGS</sequence>
<keyword evidence="3" id="KW-1185">Reference proteome</keyword>
<name>A0ABZ2IY46_9BACT</name>
<feature type="transmembrane region" description="Helical" evidence="1">
    <location>
        <begin position="138"/>
        <end position="164"/>
    </location>
</feature>
<reference evidence="2 3" key="1">
    <citation type="submission" date="2024-03" db="EMBL/GenBank/DDBJ databases">
        <title>Phenotype and Genome Characterization of a Sulfate-Reducing Bacterium Pseudodesulfovibrio sp. strain 5S69, isolated from Petroleum Reservoir in Tatarstan (Russia).</title>
        <authorList>
            <person name="Bidzhieva S.K."/>
            <person name="Kadnikov V."/>
            <person name="Tourova T.P."/>
            <person name="Samigullina S.R."/>
            <person name="Sokolova D.S."/>
            <person name="Poltaraus A.B."/>
            <person name="Avtukh A.N."/>
            <person name="Tereshina V.M."/>
            <person name="Mardanov A.V."/>
            <person name="Nazina T.N."/>
        </authorList>
    </citation>
    <scope>NUCLEOTIDE SEQUENCE [LARGE SCALE GENOMIC DNA]</scope>
    <source>
        <strain evidence="2 3">5S69</strain>
    </source>
</reference>
<evidence type="ECO:0000256" key="1">
    <source>
        <dbReference type="SAM" id="Phobius"/>
    </source>
</evidence>
<feature type="transmembrane region" description="Helical" evidence="1">
    <location>
        <begin position="75"/>
        <end position="92"/>
    </location>
</feature>
<keyword evidence="1" id="KW-1133">Transmembrane helix</keyword>
<evidence type="ECO:0000313" key="2">
    <source>
        <dbReference type="EMBL" id="WWX23451.1"/>
    </source>
</evidence>
<proteinExistence type="predicted"/>
<feature type="transmembrane region" description="Helical" evidence="1">
    <location>
        <begin position="253"/>
        <end position="272"/>
    </location>
</feature>
<feature type="transmembrane region" description="Helical" evidence="1">
    <location>
        <begin position="213"/>
        <end position="233"/>
    </location>
</feature>
<gene>
    <name evidence="2" type="ORF">V8V93_04410</name>
</gene>
<feature type="transmembrane region" description="Helical" evidence="1">
    <location>
        <begin position="98"/>
        <end position="126"/>
    </location>
</feature>
<feature type="transmembrane region" description="Helical" evidence="1">
    <location>
        <begin position="184"/>
        <end position="201"/>
    </location>
</feature>
<dbReference type="Proteomes" id="UP001385389">
    <property type="component" value="Chromosome"/>
</dbReference>
<organism evidence="2 3">
    <name type="scientific">Pseudodesulfovibrio methanolicus</name>
    <dbReference type="NCBI Taxonomy" id="3126690"/>
    <lineage>
        <taxon>Bacteria</taxon>
        <taxon>Pseudomonadati</taxon>
        <taxon>Thermodesulfobacteriota</taxon>
        <taxon>Desulfovibrionia</taxon>
        <taxon>Desulfovibrionales</taxon>
        <taxon>Desulfovibrionaceae</taxon>
    </lineage>
</organism>